<evidence type="ECO:0000313" key="1">
    <source>
        <dbReference type="EMBL" id="KAJ0099324.1"/>
    </source>
</evidence>
<accession>A0ACC1BK56</accession>
<dbReference type="Proteomes" id="UP001164250">
    <property type="component" value="Chromosome 4"/>
</dbReference>
<keyword evidence="2" id="KW-1185">Reference proteome</keyword>
<name>A0ACC1BK56_9ROSI</name>
<proteinExistence type="predicted"/>
<protein>
    <submittedName>
        <fullName evidence="1">Uncharacterized protein</fullName>
    </submittedName>
</protein>
<gene>
    <name evidence="1" type="ORF">Patl1_21989</name>
</gene>
<sequence>MTKNNRHLSSSIISKVVIKATKLKASMSSKNTLKNIVNGKTRIRSGHKRRNASGHFHSVAHYEFLPGNPKWPANKYHLTCAFLAVAGSPADAMNPVAKAFTTWAGNTHFTFSVTQDTGNADLTIDDGKSHYDADETWSVGAVQGAIDLGSVALHEIGRLLGVGHSSVEGAIMFPTIPPGVTNRNLHGDDIQGIRALYNV</sequence>
<comment type="caution">
    <text evidence="1">The sequence shown here is derived from an EMBL/GenBank/DDBJ whole genome shotgun (WGS) entry which is preliminary data.</text>
</comment>
<dbReference type="EMBL" id="CM047900">
    <property type="protein sequence ID" value="KAJ0099324.1"/>
    <property type="molecule type" value="Genomic_DNA"/>
</dbReference>
<organism evidence="1 2">
    <name type="scientific">Pistacia atlantica</name>
    <dbReference type="NCBI Taxonomy" id="434234"/>
    <lineage>
        <taxon>Eukaryota</taxon>
        <taxon>Viridiplantae</taxon>
        <taxon>Streptophyta</taxon>
        <taxon>Embryophyta</taxon>
        <taxon>Tracheophyta</taxon>
        <taxon>Spermatophyta</taxon>
        <taxon>Magnoliopsida</taxon>
        <taxon>eudicotyledons</taxon>
        <taxon>Gunneridae</taxon>
        <taxon>Pentapetalae</taxon>
        <taxon>rosids</taxon>
        <taxon>malvids</taxon>
        <taxon>Sapindales</taxon>
        <taxon>Anacardiaceae</taxon>
        <taxon>Pistacia</taxon>
    </lineage>
</organism>
<reference evidence="2" key="1">
    <citation type="journal article" date="2023" name="G3 (Bethesda)">
        <title>Genome assembly and association tests identify interacting loci associated with vigor, precocity, and sex in interspecific pistachio rootstocks.</title>
        <authorList>
            <person name="Palmer W."/>
            <person name="Jacygrad E."/>
            <person name="Sagayaradj S."/>
            <person name="Cavanaugh K."/>
            <person name="Han R."/>
            <person name="Bertier L."/>
            <person name="Beede B."/>
            <person name="Kafkas S."/>
            <person name="Golino D."/>
            <person name="Preece J."/>
            <person name="Michelmore R."/>
        </authorList>
    </citation>
    <scope>NUCLEOTIDE SEQUENCE [LARGE SCALE GENOMIC DNA]</scope>
</reference>
<evidence type="ECO:0000313" key="2">
    <source>
        <dbReference type="Proteomes" id="UP001164250"/>
    </source>
</evidence>